<dbReference type="Pfam" id="PF08666">
    <property type="entry name" value="SAF"/>
    <property type="match status" value="1"/>
</dbReference>
<dbReference type="PANTHER" id="PTHR42966:SF1">
    <property type="entry name" value="SIALIC ACID SYNTHASE"/>
    <property type="match status" value="1"/>
</dbReference>
<organism evidence="3 4">
    <name type="scientific">Halobacterium jilantaiense</name>
    <dbReference type="NCBI Taxonomy" id="355548"/>
    <lineage>
        <taxon>Archaea</taxon>
        <taxon>Methanobacteriati</taxon>
        <taxon>Methanobacteriota</taxon>
        <taxon>Stenosarchaea group</taxon>
        <taxon>Halobacteria</taxon>
        <taxon>Halobacteriales</taxon>
        <taxon>Halobacteriaceae</taxon>
        <taxon>Halobacterium</taxon>
    </lineage>
</organism>
<dbReference type="AlphaFoldDB" id="A0A1I0MU08"/>
<dbReference type="InterPro" id="IPR006190">
    <property type="entry name" value="SAF_AFP_Neu5Ac"/>
</dbReference>
<dbReference type="InterPro" id="IPR013785">
    <property type="entry name" value="Aldolase_TIM"/>
</dbReference>
<dbReference type="SUPFAM" id="SSF51569">
    <property type="entry name" value="Aldolase"/>
    <property type="match status" value="1"/>
</dbReference>
<dbReference type="SUPFAM" id="SSF51269">
    <property type="entry name" value="AFP III-like domain"/>
    <property type="match status" value="1"/>
</dbReference>
<dbReference type="GO" id="GO:0016051">
    <property type="term" value="P:carbohydrate biosynthetic process"/>
    <property type="evidence" value="ECO:0007669"/>
    <property type="project" value="InterPro"/>
</dbReference>
<dbReference type="OrthoDB" id="71219at2157"/>
<dbReference type="EMBL" id="FOJA01000001">
    <property type="protein sequence ID" value="SEV91766.1"/>
    <property type="molecule type" value="Genomic_DNA"/>
</dbReference>
<reference evidence="3 4" key="1">
    <citation type="submission" date="2016-10" db="EMBL/GenBank/DDBJ databases">
        <authorList>
            <person name="de Groot N.N."/>
        </authorList>
    </citation>
    <scope>NUCLEOTIDE SEQUENCE [LARGE SCALE GENOMIC DNA]</scope>
    <source>
        <strain evidence="3 4">CGMCC 1.5337</strain>
    </source>
</reference>
<dbReference type="InterPro" id="IPR020007">
    <property type="entry name" value="NeuB/NeuA"/>
</dbReference>
<feature type="region of interest" description="Disordered" evidence="1">
    <location>
        <begin position="267"/>
        <end position="286"/>
    </location>
</feature>
<dbReference type="InterPro" id="IPR013974">
    <property type="entry name" value="SAF"/>
</dbReference>
<dbReference type="InterPro" id="IPR051690">
    <property type="entry name" value="PseI-like"/>
</dbReference>
<gene>
    <name evidence="3" type="ORF">SAMN04487945_0345</name>
</gene>
<dbReference type="PROSITE" id="PS50844">
    <property type="entry name" value="AFP_LIKE"/>
    <property type="match status" value="1"/>
</dbReference>
<protein>
    <submittedName>
        <fullName evidence="3">N-acetylneuraminate synthase</fullName>
    </submittedName>
</protein>
<dbReference type="STRING" id="355548.SAMN04487945_0345"/>
<dbReference type="InterPro" id="IPR057736">
    <property type="entry name" value="SAF_PseI/NeuA/NeuB"/>
</dbReference>
<dbReference type="SMART" id="SM00858">
    <property type="entry name" value="SAF"/>
    <property type="match status" value="1"/>
</dbReference>
<evidence type="ECO:0000259" key="2">
    <source>
        <dbReference type="PROSITE" id="PS50844"/>
    </source>
</evidence>
<accession>A0A1I0MU08</accession>
<evidence type="ECO:0000256" key="1">
    <source>
        <dbReference type="SAM" id="MobiDB-lite"/>
    </source>
</evidence>
<dbReference type="CDD" id="cd11615">
    <property type="entry name" value="SAF_NeuB_like"/>
    <property type="match status" value="1"/>
</dbReference>
<evidence type="ECO:0000313" key="4">
    <source>
        <dbReference type="Proteomes" id="UP000198518"/>
    </source>
</evidence>
<dbReference type="NCBIfam" id="TIGR03569">
    <property type="entry name" value="NeuB_NnaB"/>
    <property type="match status" value="1"/>
</dbReference>
<dbReference type="Gene3D" id="3.90.1210.10">
    <property type="entry name" value="Antifreeze-like/N-acetylneuraminic acid synthase C-terminal domain"/>
    <property type="match status" value="1"/>
</dbReference>
<dbReference type="Gene3D" id="3.20.20.70">
    <property type="entry name" value="Aldolase class I"/>
    <property type="match status" value="1"/>
</dbReference>
<dbReference type="RefSeq" id="WP_089667454.1">
    <property type="nucleotide sequence ID" value="NZ_FOJA01000001.1"/>
</dbReference>
<evidence type="ECO:0000313" key="3">
    <source>
        <dbReference type="EMBL" id="SEV91766.1"/>
    </source>
</evidence>
<feature type="domain" description="AFP-like" evidence="2">
    <location>
        <begin position="289"/>
        <end position="347"/>
    </location>
</feature>
<name>A0A1I0MU08_9EURY</name>
<dbReference type="Pfam" id="PF03102">
    <property type="entry name" value="NeuB"/>
    <property type="match status" value="1"/>
</dbReference>
<dbReference type="GO" id="GO:0047444">
    <property type="term" value="F:N-acylneuraminate-9-phosphate synthase activity"/>
    <property type="evidence" value="ECO:0007669"/>
    <property type="project" value="TreeGrafter"/>
</dbReference>
<proteinExistence type="predicted"/>
<dbReference type="InterPro" id="IPR036732">
    <property type="entry name" value="AFP_Neu5c_C_sf"/>
</dbReference>
<dbReference type="InterPro" id="IPR013132">
    <property type="entry name" value="PseI/NeuA/B-like_N"/>
</dbReference>
<dbReference type="PANTHER" id="PTHR42966">
    <property type="entry name" value="N-ACETYLNEURAMINATE SYNTHASE"/>
    <property type="match status" value="1"/>
</dbReference>
<keyword evidence="4" id="KW-1185">Reference proteome</keyword>
<dbReference type="Proteomes" id="UP000198518">
    <property type="component" value="Unassembled WGS sequence"/>
</dbReference>
<sequence>MEIGDWSSESDSAYFIAEAGVNHNGDLSLARRLVDAAADAGADAVKFQTFRADEIVTDSAPTAEYQEDATEGQSQHELLADLELDTEAHESLMKYCGERGIEFLSTPFGFETASFLESLEVGAYKVGSGDLTNHPLLRQIASYGRPMIVSTGMSSIDEVRSAFQTIKDVNPDVPVALLHCVSAYPTPLAEVNLRAIDTLADEFGVPIGFSDHTTAVEMPALSVTAGARIVEKHFTLDRALSGPDQTTSLEPDELTRAVSLVRDATDVLGDGTKQPTPAEEETRNVSRKGLFAANRLEAGDRITKSDVAIKRPPTGLPPTEFEWVVGRRLVKPASPDDPLTGAHFGKQ</sequence>